<accession>A0A418WBA6</accession>
<dbReference type="PANTHER" id="PTHR47737:SF1">
    <property type="entry name" value="GLYCINE BETAINE_PROLINE BETAINE TRANSPORT SYSTEM PERMEASE PROTEIN PROW"/>
    <property type="match status" value="1"/>
</dbReference>
<dbReference type="Proteomes" id="UP000284605">
    <property type="component" value="Unassembled WGS sequence"/>
</dbReference>
<feature type="domain" description="ABC transmembrane type-1" evidence="8">
    <location>
        <begin position="153"/>
        <end position="333"/>
    </location>
</feature>
<dbReference type="FunFam" id="1.10.3720.10:FF:000001">
    <property type="entry name" value="Glycine betaine ABC transporter, permease"/>
    <property type="match status" value="1"/>
</dbReference>
<evidence type="ECO:0000256" key="7">
    <source>
        <dbReference type="RuleBase" id="RU363032"/>
    </source>
</evidence>
<feature type="transmembrane region" description="Helical" evidence="7">
    <location>
        <begin position="420"/>
        <end position="438"/>
    </location>
</feature>
<feature type="transmembrane region" description="Helical" evidence="7">
    <location>
        <begin position="513"/>
        <end position="540"/>
    </location>
</feature>
<dbReference type="InterPro" id="IPR035906">
    <property type="entry name" value="MetI-like_sf"/>
</dbReference>
<dbReference type="RefSeq" id="WP_119777975.1">
    <property type="nucleotide sequence ID" value="NZ_QYUK01000011.1"/>
</dbReference>
<feature type="transmembrane region" description="Helical" evidence="7">
    <location>
        <begin position="20"/>
        <end position="36"/>
    </location>
</feature>
<protein>
    <submittedName>
        <fullName evidence="9">ABC transporter permease subunit</fullName>
    </submittedName>
</protein>
<reference evidence="9 10" key="1">
    <citation type="submission" date="2018-09" db="EMBL/GenBank/DDBJ databases">
        <authorList>
            <person name="Zhu H."/>
        </authorList>
    </citation>
    <scope>NUCLEOTIDE SEQUENCE [LARGE SCALE GENOMIC DNA]</scope>
    <source>
        <strain evidence="9 10">K1W22B-8</strain>
    </source>
</reference>
<dbReference type="EMBL" id="QYUK01000011">
    <property type="protein sequence ID" value="RJF87333.1"/>
    <property type="molecule type" value="Genomic_DNA"/>
</dbReference>
<evidence type="ECO:0000256" key="3">
    <source>
        <dbReference type="ARBA" id="ARBA00022475"/>
    </source>
</evidence>
<evidence type="ECO:0000256" key="1">
    <source>
        <dbReference type="ARBA" id="ARBA00004651"/>
    </source>
</evidence>
<evidence type="ECO:0000256" key="2">
    <source>
        <dbReference type="ARBA" id="ARBA00022448"/>
    </source>
</evidence>
<keyword evidence="5 7" id="KW-1133">Transmembrane helix</keyword>
<organism evidence="9 10">
    <name type="scientific">Oleomonas cavernae</name>
    <dbReference type="NCBI Taxonomy" id="2320859"/>
    <lineage>
        <taxon>Bacteria</taxon>
        <taxon>Pseudomonadati</taxon>
        <taxon>Pseudomonadota</taxon>
        <taxon>Alphaproteobacteria</taxon>
        <taxon>Acetobacterales</taxon>
        <taxon>Acetobacteraceae</taxon>
        <taxon>Oleomonas</taxon>
    </lineage>
</organism>
<dbReference type="Gene3D" id="1.10.3720.10">
    <property type="entry name" value="MetI-like"/>
    <property type="match status" value="2"/>
</dbReference>
<dbReference type="InterPro" id="IPR000515">
    <property type="entry name" value="MetI-like"/>
</dbReference>
<keyword evidence="6 7" id="KW-0472">Membrane</keyword>
<feature type="transmembrane region" description="Helical" evidence="7">
    <location>
        <begin position="468"/>
        <end position="492"/>
    </location>
</feature>
<feature type="domain" description="ABC transmembrane type-1" evidence="8">
    <location>
        <begin position="465"/>
        <end position="644"/>
    </location>
</feature>
<keyword evidence="3" id="KW-1003">Cell membrane</keyword>
<comment type="caution">
    <text evidence="9">The sequence shown here is derived from an EMBL/GenBank/DDBJ whole genome shotgun (WGS) entry which is preliminary data.</text>
</comment>
<evidence type="ECO:0000256" key="6">
    <source>
        <dbReference type="ARBA" id="ARBA00023136"/>
    </source>
</evidence>
<dbReference type="Pfam" id="PF00528">
    <property type="entry name" value="BPD_transp_1"/>
    <property type="match status" value="2"/>
</dbReference>
<evidence type="ECO:0000256" key="4">
    <source>
        <dbReference type="ARBA" id="ARBA00022692"/>
    </source>
</evidence>
<dbReference type="SUPFAM" id="SSF161098">
    <property type="entry name" value="MetI-like"/>
    <property type="match status" value="2"/>
</dbReference>
<evidence type="ECO:0000259" key="8">
    <source>
        <dbReference type="PROSITE" id="PS50928"/>
    </source>
</evidence>
<name>A0A418WBA6_9PROT</name>
<dbReference type="OrthoDB" id="9792509at2"/>
<dbReference type="AlphaFoldDB" id="A0A418WBA6"/>
<feature type="transmembrane region" description="Helical" evidence="7">
    <location>
        <begin position="308"/>
        <end position="329"/>
    </location>
</feature>
<evidence type="ECO:0000256" key="5">
    <source>
        <dbReference type="ARBA" id="ARBA00022989"/>
    </source>
</evidence>
<evidence type="ECO:0000313" key="9">
    <source>
        <dbReference type="EMBL" id="RJF87333.1"/>
    </source>
</evidence>
<feature type="transmembrane region" description="Helical" evidence="7">
    <location>
        <begin position="584"/>
        <end position="606"/>
    </location>
</feature>
<dbReference type="PROSITE" id="PS50928">
    <property type="entry name" value="ABC_TM1"/>
    <property type="match status" value="2"/>
</dbReference>
<dbReference type="GO" id="GO:0031460">
    <property type="term" value="P:glycine betaine transport"/>
    <property type="evidence" value="ECO:0007669"/>
    <property type="project" value="TreeGrafter"/>
</dbReference>
<dbReference type="GO" id="GO:0015226">
    <property type="term" value="F:carnitine transmembrane transporter activity"/>
    <property type="evidence" value="ECO:0007669"/>
    <property type="project" value="TreeGrafter"/>
</dbReference>
<sequence>MTDVTFSGSYVAPPRAKDWSGIYGLIFVLAVIPYLAPEALPWAKVFPDAWKVPLSVWIRDGLNWLVKDLSFGLFTFKEMTRAMAAVMAWPLDLAKAIFFDGVTLGDVHLPRLSWAGVILAMTVWGWALGGRGLAAVGFVSLSYIALFGQWNGAMLTLSMIVIAVPLGIGLGLLLGIAAWRSPRLRQALVPLLDLMQTVPTFAYLVPIMFLIGVGPVSGIFATVLYAMPPMTRVTMIALDGVAPELAEAGLMAGASSRQILWKIMVPSAGKGLLVGVNQVIMLSLNMVIIAAMVGAGGLGFDVLNALRIANGLGPGLETGLAVVALAIVLDRYSQAAAAPRRGLDPARRRLSLRLGLGLLVGFTLLSVFVPVLEELPKGARLSTGAIWSDLVRWINLNMFEQLDAIRTFLVLNLLKPFKEFLIGFPWPAMLLLVGAIGWRLGGRRLALLVVALLAFIPLTGMWERGMTTVYLCGISAAFAVVLGVLLGILGAHSDRWHRFLENMNDTLQTLPSFVYLLPVVMLFRVGDVSALFAVVAYSIVPAIRYTDHGLRRVPPNLIEAAAMDGCTRRQILFKVEIPYALPEIMLGVNQVIMMALSMLVVTSLIGTNDLGKAVQMAITKAEPGDGLVAGLAIAFLGITADRLIAAWATARKRKLGIP</sequence>
<evidence type="ECO:0000313" key="10">
    <source>
        <dbReference type="Proteomes" id="UP000284605"/>
    </source>
</evidence>
<feature type="transmembrane region" description="Helical" evidence="7">
    <location>
        <begin position="159"/>
        <end position="181"/>
    </location>
</feature>
<feature type="transmembrane region" description="Helical" evidence="7">
    <location>
        <begin position="272"/>
        <end position="296"/>
    </location>
</feature>
<dbReference type="CDD" id="cd06261">
    <property type="entry name" value="TM_PBP2"/>
    <property type="match status" value="2"/>
</dbReference>
<dbReference type="GO" id="GO:0043190">
    <property type="term" value="C:ATP-binding cassette (ABC) transporter complex"/>
    <property type="evidence" value="ECO:0007669"/>
    <property type="project" value="TreeGrafter"/>
</dbReference>
<gene>
    <name evidence="9" type="ORF">D3874_10090</name>
</gene>
<proteinExistence type="inferred from homology"/>
<feature type="transmembrane region" description="Helical" evidence="7">
    <location>
        <begin position="114"/>
        <end position="147"/>
    </location>
</feature>
<dbReference type="GO" id="GO:0015871">
    <property type="term" value="P:choline transport"/>
    <property type="evidence" value="ECO:0007669"/>
    <property type="project" value="TreeGrafter"/>
</dbReference>
<comment type="subcellular location">
    <subcellularLocation>
        <location evidence="1 7">Cell membrane</location>
        <topology evidence="1 7">Multi-pass membrane protein</topology>
    </subcellularLocation>
</comment>
<keyword evidence="2 7" id="KW-0813">Transport</keyword>
<feature type="transmembrane region" description="Helical" evidence="7">
    <location>
        <begin position="201"/>
        <end position="226"/>
    </location>
</feature>
<keyword evidence="10" id="KW-1185">Reference proteome</keyword>
<dbReference type="PANTHER" id="PTHR47737">
    <property type="entry name" value="GLYCINE BETAINE/PROLINE BETAINE TRANSPORT SYSTEM PERMEASE PROTEIN PROW"/>
    <property type="match status" value="1"/>
</dbReference>
<feature type="transmembrane region" description="Helical" evidence="7">
    <location>
        <begin position="627"/>
        <end position="648"/>
    </location>
</feature>
<comment type="similarity">
    <text evidence="7">Belongs to the binding-protein-dependent transport system permease family.</text>
</comment>
<dbReference type="GO" id="GO:0005275">
    <property type="term" value="F:amine transmembrane transporter activity"/>
    <property type="evidence" value="ECO:0007669"/>
    <property type="project" value="TreeGrafter"/>
</dbReference>
<feature type="transmembrane region" description="Helical" evidence="7">
    <location>
        <begin position="445"/>
        <end position="462"/>
    </location>
</feature>
<feature type="transmembrane region" description="Helical" evidence="7">
    <location>
        <begin position="350"/>
        <end position="372"/>
    </location>
</feature>
<keyword evidence="4 7" id="KW-0812">Transmembrane</keyword>